<sequence length="109" mass="12174">MQDTRTVILNMDFHGKSSSRSSSSVSASELSQYNTHLILALPSGEVLTSSYKNFYSSFAQGLMNTADKKVSLEIPLNTQMKIFAFLFKENYSMSELFSGVREVGYYGES</sequence>
<comment type="caution">
    <text evidence="1">The sequence shown here is derived from an EMBL/GenBank/DDBJ whole genome shotgun (WGS) entry which is preliminary data.</text>
</comment>
<reference evidence="1 2" key="1">
    <citation type="submission" date="2018-06" db="EMBL/GenBank/DDBJ databases">
        <title>Combined omics and stable isotope probing to characterize newly discovered Mariana Back-Arc vent microbial communities.</title>
        <authorList>
            <person name="Trembath-Reichert E."/>
            <person name="Huber J.A."/>
        </authorList>
    </citation>
    <scope>NUCLEOTIDE SEQUENCE [LARGE SCALE GENOMIC DNA]</scope>
    <source>
        <strain evidence="1">MAG 63_1</strain>
    </source>
</reference>
<dbReference type="EMBL" id="QNZL01000133">
    <property type="protein sequence ID" value="RTZ79711.1"/>
    <property type="molecule type" value="Genomic_DNA"/>
</dbReference>
<protein>
    <submittedName>
        <fullName evidence="1">Uncharacterized protein</fullName>
    </submittedName>
</protein>
<name>A0A432G927_9DELT</name>
<organism evidence="1 2">
    <name type="scientific">SAR324 cluster bacterium</name>
    <dbReference type="NCBI Taxonomy" id="2024889"/>
    <lineage>
        <taxon>Bacteria</taxon>
        <taxon>Deltaproteobacteria</taxon>
        <taxon>SAR324 cluster</taxon>
    </lineage>
</organism>
<dbReference type="Proteomes" id="UP000286801">
    <property type="component" value="Unassembled WGS sequence"/>
</dbReference>
<evidence type="ECO:0000313" key="1">
    <source>
        <dbReference type="EMBL" id="RTZ79711.1"/>
    </source>
</evidence>
<accession>A0A432G927</accession>
<evidence type="ECO:0000313" key="2">
    <source>
        <dbReference type="Proteomes" id="UP000286801"/>
    </source>
</evidence>
<dbReference type="AlphaFoldDB" id="A0A432G927"/>
<gene>
    <name evidence="1" type="ORF">DSY97_04825</name>
</gene>
<proteinExistence type="predicted"/>
<feature type="non-terminal residue" evidence="1">
    <location>
        <position position="109"/>
    </location>
</feature>